<keyword evidence="1" id="KW-1133">Transmembrane helix</keyword>
<keyword evidence="3" id="KW-1185">Reference proteome</keyword>
<protein>
    <submittedName>
        <fullName evidence="2">Uncharacterized protein</fullName>
    </submittedName>
</protein>
<keyword evidence="1" id="KW-0472">Membrane</keyword>
<name>A0A6G1EP99_9ORYZ</name>
<sequence>MSIFLQWVTGIINKTPLTHWPMTQRAALYPVLHGVGASYVKMDDLSEAVVHAVVALAPVGATLGTTTMMVMKRMMLLIHWSSHHSLDMVDTMVMVVVHTTTVTEMIRTAWNFFCTGIVIFFAQS</sequence>
<dbReference type="Proteomes" id="UP000479710">
    <property type="component" value="Unassembled WGS sequence"/>
</dbReference>
<evidence type="ECO:0000313" key="2">
    <source>
        <dbReference type="EMBL" id="KAF0926446.1"/>
    </source>
</evidence>
<dbReference type="AlphaFoldDB" id="A0A6G1EP99"/>
<gene>
    <name evidence="2" type="ORF">E2562_025291</name>
</gene>
<proteinExistence type="predicted"/>
<dbReference type="EMBL" id="SPHZ02000003">
    <property type="protein sequence ID" value="KAF0926446.1"/>
    <property type="molecule type" value="Genomic_DNA"/>
</dbReference>
<evidence type="ECO:0000313" key="3">
    <source>
        <dbReference type="Proteomes" id="UP000479710"/>
    </source>
</evidence>
<feature type="transmembrane region" description="Helical" evidence="1">
    <location>
        <begin position="48"/>
        <end position="71"/>
    </location>
</feature>
<evidence type="ECO:0000256" key="1">
    <source>
        <dbReference type="SAM" id="Phobius"/>
    </source>
</evidence>
<keyword evidence="1" id="KW-0812">Transmembrane</keyword>
<accession>A0A6G1EP99</accession>
<organism evidence="2 3">
    <name type="scientific">Oryza meyeriana var. granulata</name>
    <dbReference type="NCBI Taxonomy" id="110450"/>
    <lineage>
        <taxon>Eukaryota</taxon>
        <taxon>Viridiplantae</taxon>
        <taxon>Streptophyta</taxon>
        <taxon>Embryophyta</taxon>
        <taxon>Tracheophyta</taxon>
        <taxon>Spermatophyta</taxon>
        <taxon>Magnoliopsida</taxon>
        <taxon>Liliopsida</taxon>
        <taxon>Poales</taxon>
        <taxon>Poaceae</taxon>
        <taxon>BOP clade</taxon>
        <taxon>Oryzoideae</taxon>
        <taxon>Oryzeae</taxon>
        <taxon>Oryzinae</taxon>
        <taxon>Oryza</taxon>
        <taxon>Oryza meyeriana</taxon>
    </lineage>
</organism>
<comment type="caution">
    <text evidence="2">The sequence shown here is derived from an EMBL/GenBank/DDBJ whole genome shotgun (WGS) entry which is preliminary data.</text>
</comment>
<reference evidence="2 3" key="1">
    <citation type="submission" date="2019-11" db="EMBL/GenBank/DDBJ databases">
        <title>Whole genome sequence of Oryza granulata.</title>
        <authorList>
            <person name="Li W."/>
        </authorList>
    </citation>
    <scope>NUCLEOTIDE SEQUENCE [LARGE SCALE GENOMIC DNA]</scope>
    <source>
        <strain evidence="3">cv. Menghai</strain>
        <tissue evidence="2">Leaf</tissue>
    </source>
</reference>